<evidence type="ECO:0000259" key="1">
    <source>
        <dbReference type="Pfam" id="PF13614"/>
    </source>
</evidence>
<dbReference type="InterPro" id="IPR050678">
    <property type="entry name" value="DNA_Partitioning_ATPase"/>
</dbReference>
<dbReference type="Pfam" id="PF13614">
    <property type="entry name" value="AAA_31"/>
    <property type="match status" value="1"/>
</dbReference>
<evidence type="ECO:0000313" key="5">
    <source>
        <dbReference type="Proteomes" id="UP000231990"/>
    </source>
</evidence>
<accession>A0A2M9ZT50</accession>
<dbReference type="EMBL" id="NPDY01000001">
    <property type="protein sequence ID" value="PJZ71579.1"/>
    <property type="molecule type" value="Genomic_DNA"/>
</dbReference>
<sequence>MKQTLCIANQKGGVGKTTTAIHLAAGLANKGDNVLLIDLDPQANASSIFPECNRSDNQDVFQIFSDSKPVKELLCKTRIPRLSLLSSSTKLSQVDVLLSGKMDGFFRLKEALDAVKDSFDWIIIDCPPSLSLLTMNAFVAATGLVIPLQVSKFSLDGIEAILEAKSSTVKRSNPGLRILGSVLTMFQARTTMSQTVVPMISEHLDLFESRIPPSVAVEEAHLLHQTLFEYQPKNKAAKSYLQLTEEVYKLG</sequence>
<dbReference type="PANTHER" id="PTHR13696">
    <property type="entry name" value="P-LOOP CONTAINING NUCLEOSIDE TRIPHOSPHATE HYDROLASE"/>
    <property type="match status" value="1"/>
</dbReference>
<feature type="domain" description="AAA" evidence="1">
    <location>
        <begin position="3"/>
        <end position="178"/>
    </location>
</feature>
<comment type="caution">
    <text evidence="3">The sequence shown here is derived from an EMBL/GenBank/DDBJ whole genome shotgun (WGS) entry which is preliminary data.</text>
</comment>
<dbReference type="AlphaFoldDB" id="A0A2M9ZT50"/>
<evidence type="ECO:0000313" key="3">
    <source>
        <dbReference type="EMBL" id="PJZ75195.1"/>
    </source>
</evidence>
<dbReference type="Proteomes" id="UP000231990">
    <property type="component" value="Unassembled WGS sequence"/>
</dbReference>
<dbReference type="InterPro" id="IPR027417">
    <property type="entry name" value="P-loop_NTPase"/>
</dbReference>
<dbReference type="Gene3D" id="3.40.50.300">
    <property type="entry name" value="P-loop containing nucleotide triphosphate hydrolases"/>
    <property type="match status" value="1"/>
</dbReference>
<dbReference type="RefSeq" id="WP_100712562.1">
    <property type="nucleotide sequence ID" value="NZ_NPDY01000001.1"/>
</dbReference>
<evidence type="ECO:0000313" key="4">
    <source>
        <dbReference type="Proteomes" id="UP000231962"/>
    </source>
</evidence>
<organism evidence="3 5">
    <name type="scientific">Leptospira perolatii</name>
    <dbReference type="NCBI Taxonomy" id="2023191"/>
    <lineage>
        <taxon>Bacteria</taxon>
        <taxon>Pseudomonadati</taxon>
        <taxon>Spirochaetota</taxon>
        <taxon>Spirochaetia</taxon>
        <taxon>Leptospirales</taxon>
        <taxon>Leptospiraceae</taxon>
        <taxon>Leptospira</taxon>
    </lineage>
</organism>
<keyword evidence="4" id="KW-1185">Reference proteome</keyword>
<reference evidence="4 5" key="1">
    <citation type="submission" date="2017-07" db="EMBL/GenBank/DDBJ databases">
        <title>Leptospira spp. isolated from tropical soils.</title>
        <authorList>
            <person name="Thibeaux R."/>
            <person name="Iraola G."/>
            <person name="Ferres I."/>
            <person name="Bierque E."/>
            <person name="Girault D."/>
            <person name="Soupe-Gilbert M.-E."/>
            <person name="Picardeau M."/>
            <person name="Goarant C."/>
        </authorList>
    </citation>
    <scope>NUCLEOTIDE SEQUENCE [LARGE SCALE GENOMIC DNA]</scope>
    <source>
        <strain evidence="3 5">FH1-B-B1</strain>
        <strain evidence="2 4">FH1-B-C1</strain>
    </source>
</reference>
<dbReference type="CDD" id="cd02042">
    <property type="entry name" value="ParAB_family"/>
    <property type="match status" value="1"/>
</dbReference>
<dbReference type="FunFam" id="3.40.50.300:FF:000285">
    <property type="entry name" value="Sporulation initiation inhibitor Soj"/>
    <property type="match status" value="1"/>
</dbReference>
<evidence type="ECO:0000313" key="2">
    <source>
        <dbReference type="EMBL" id="PJZ71579.1"/>
    </source>
</evidence>
<dbReference type="OrthoDB" id="9777757at2"/>
<dbReference type="PIRSF" id="PIRSF009320">
    <property type="entry name" value="Nuc_binding_HP_1000"/>
    <property type="match status" value="1"/>
</dbReference>
<dbReference type="Proteomes" id="UP000231962">
    <property type="component" value="Unassembled WGS sequence"/>
</dbReference>
<protein>
    <submittedName>
        <fullName evidence="3">Chromosome partitioning protein ParA</fullName>
    </submittedName>
</protein>
<gene>
    <name evidence="2" type="ORF">CH360_01690</name>
    <name evidence="3" type="ORF">CH373_01690</name>
</gene>
<name>A0A2M9ZT50_9LEPT</name>
<proteinExistence type="predicted"/>
<dbReference type="InterPro" id="IPR025669">
    <property type="entry name" value="AAA_dom"/>
</dbReference>
<dbReference type="PANTHER" id="PTHR13696:SF52">
    <property type="entry name" value="PARA FAMILY PROTEIN CT_582"/>
    <property type="match status" value="1"/>
</dbReference>
<dbReference type="EMBL" id="NPDZ01000001">
    <property type="protein sequence ID" value="PJZ75195.1"/>
    <property type="molecule type" value="Genomic_DNA"/>
</dbReference>
<dbReference type="SUPFAM" id="SSF52540">
    <property type="entry name" value="P-loop containing nucleoside triphosphate hydrolases"/>
    <property type="match status" value="1"/>
</dbReference>